<reference evidence="4" key="2">
    <citation type="submission" date="2020-04" db="EMBL/GenBank/DDBJ databases">
        <authorList>
            <consortium name="NCBI Genome Project"/>
        </authorList>
    </citation>
    <scope>NUCLEOTIDE SEQUENCE</scope>
    <source>
        <strain evidence="4">CBS 304.34</strain>
    </source>
</reference>
<sequence>MSTSFFSARYLTAHQRRLSCAERVACPRPDTLPSTDTLRPSTDTLRPSTDTLRPSTSTLRPSTHTESAIMEQALRPSHDIPSPSTDTPPPSTDSMEQVKATKRPKCLYHQSELVSLPLYHFDRTLTHNTGRLLHSLALKNQMLDCFMEGSWTLARPAFSPPALPPSRLQMKTASGLMPESSERALWASIANVSSKLHDKHGNDAAQPRAFIPTACPPLRIC</sequence>
<keyword evidence="3" id="KW-1185">Reference proteome</keyword>
<feature type="region of interest" description="Disordered" evidence="1">
    <location>
        <begin position="28"/>
        <end position="101"/>
    </location>
</feature>
<name>A0A6A6YVC0_9PEZI</name>
<accession>A0A6A6YVC0</accession>
<protein>
    <submittedName>
        <fullName evidence="2 4">Uncharacterized protein</fullName>
    </submittedName>
</protein>
<evidence type="ECO:0000256" key="1">
    <source>
        <dbReference type="SAM" id="MobiDB-lite"/>
    </source>
</evidence>
<feature type="compositionally biased region" description="Polar residues" evidence="1">
    <location>
        <begin position="32"/>
        <end position="66"/>
    </location>
</feature>
<dbReference type="AlphaFoldDB" id="A0A6A6YVC0"/>
<evidence type="ECO:0000313" key="4">
    <source>
        <dbReference type="RefSeq" id="XP_033579462.1"/>
    </source>
</evidence>
<dbReference type="Proteomes" id="UP000504636">
    <property type="component" value="Unplaced"/>
</dbReference>
<dbReference type="EMBL" id="MU003697">
    <property type="protein sequence ID" value="KAF2812498.1"/>
    <property type="molecule type" value="Genomic_DNA"/>
</dbReference>
<reference evidence="2 4" key="1">
    <citation type="journal article" date="2020" name="Stud. Mycol.">
        <title>101 Dothideomycetes genomes: a test case for predicting lifestyles and emergence of pathogens.</title>
        <authorList>
            <person name="Haridas S."/>
            <person name="Albert R."/>
            <person name="Binder M."/>
            <person name="Bloem J."/>
            <person name="Labutti K."/>
            <person name="Salamov A."/>
            <person name="Andreopoulos B."/>
            <person name="Baker S."/>
            <person name="Barry K."/>
            <person name="Bills G."/>
            <person name="Bluhm B."/>
            <person name="Cannon C."/>
            <person name="Castanera R."/>
            <person name="Culley D."/>
            <person name="Daum C."/>
            <person name="Ezra D."/>
            <person name="Gonzalez J."/>
            <person name="Henrissat B."/>
            <person name="Kuo A."/>
            <person name="Liang C."/>
            <person name="Lipzen A."/>
            <person name="Lutzoni F."/>
            <person name="Magnuson J."/>
            <person name="Mondo S."/>
            <person name="Nolan M."/>
            <person name="Ohm R."/>
            <person name="Pangilinan J."/>
            <person name="Park H.-J."/>
            <person name="Ramirez L."/>
            <person name="Alfaro M."/>
            <person name="Sun H."/>
            <person name="Tritt A."/>
            <person name="Yoshinaga Y."/>
            <person name="Zwiers L.-H."/>
            <person name="Turgeon B."/>
            <person name="Goodwin S."/>
            <person name="Spatafora J."/>
            <person name="Crous P."/>
            <person name="Grigoriev I."/>
        </authorList>
    </citation>
    <scope>NUCLEOTIDE SEQUENCE</scope>
    <source>
        <strain evidence="2 4">CBS 304.34</strain>
    </source>
</reference>
<dbReference type="RefSeq" id="XP_033579462.1">
    <property type="nucleotide sequence ID" value="XM_033713864.1"/>
</dbReference>
<gene>
    <name evidence="2 4" type="ORF">BDZ99DRAFT_267983</name>
</gene>
<evidence type="ECO:0000313" key="3">
    <source>
        <dbReference type="Proteomes" id="UP000504636"/>
    </source>
</evidence>
<organism evidence="2">
    <name type="scientific">Mytilinidion resinicola</name>
    <dbReference type="NCBI Taxonomy" id="574789"/>
    <lineage>
        <taxon>Eukaryota</taxon>
        <taxon>Fungi</taxon>
        <taxon>Dikarya</taxon>
        <taxon>Ascomycota</taxon>
        <taxon>Pezizomycotina</taxon>
        <taxon>Dothideomycetes</taxon>
        <taxon>Pleosporomycetidae</taxon>
        <taxon>Mytilinidiales</taxon>
        <taxon>Mytilinidiaceae</taxon>
        <taxon>Mytilinidion</taxon>
    </lineage>
</organism>
<dbReference type="GeneID" id="54454757"/>
<evidence type="ECO:0000313" key="2">
    <source>
        <dbReference type="EMBL" id="KAF2812498.1"/>
    </source>
</evidence>
<reference evidence="4" key="3">
    <citation type="submission" date="2025-04" db="UniProtKB">
        <authorList>
            <consortium name="RefSeq"/>
        </authorList>
    </citation>
    <scope>IDENTIFICATION</scope>
    <source>
        <strain evidence="4">CBS 304.34</strain>
    </source>
</reference>
<proteinExistence type="predicted"/>